<dbReference type="RefSeq" id="WP_141646687.1">
    <property type="nucleotide sequence ID" value="NZ_VIFM01000181.1"/>
</dbReference>
<dbReference type="GO" id="GO:0006508">
    <property type="term" value="P:proteolysis"/>
    <property type="evidence" value="ECO:0007669"/>
    <property type="project" value="InterPro"/>
</dbReference>
<evidence type="ECO:0000259" key="1">
    <source>
        <dbReference type="Pfam" id="PF04389"/>
    </source>
</evidence>
<dbReference type="GO" id="GO:0008235">
    <property type="term" value="F:metalloexopeptidase activity"/>
    <property type="evidence" value="ECO:0007669"/>
    <property type="project" value="InterPro"/>
</dbReference>
<dbReference type="Pfam" id="PF04389">
    <property type="entry name" value="Peptidase_M28"/>
    <property type="match status" value="1"/>
</dbReference>
<protein>
    <submittedName>
        <fullName evidence="2">M28 family peptidase</fullName>
    </submittedName>
</protein>
<dbReference type="InterPro" id="IPR007484">
    <property type="entry name" value="Peptidase_M28"/>
</dbReference>
<proteinExistence type="predicted"/>
<evidence type="ECO:0000313" key="3">
    <source>
        <dbReference type="Proteomes" id="UP000315369"/>
    </source>
</evidence>
<gene>
    <name evidence="2" type="ORF">FJV41_33560</name>
</gene>
<dbReference type="AlphaFoldDB" id="A0A540WRF5"/>
<dbReference type="SUPFAM" id="SSF53187">
    <property type="entry name" value="Zn-dependent exopeptidases"/>
    <property type="match status" value="1"/>
</dbReference>
<reference evidence="2 3" key="1">
    <citation type="submission" date="2019-06" db="EMBL/GenBank/DDBJ databases">
        <authorList>
            <person name="Livingstone P."/>
            <person name="Whitworth D."/>
        </authorList>
    </citation>
    <scope>NUCLEOTIDE SEQUENCE [LARGE SCALE GENOMIC DNA]</scope>
    <source>
        <strain evidence="2 3">AM401</strain>
    </source>
</reference>
<dbReference type="Gene3D" id="3.40.630.10">
    <property type="entry name" value="Zn peptidases"/>
    <property type="match status" value="1"/>
</dbReference>
<dbReference type="InterPro" id="IPR045175">
    <property type="entry name" value="M28_fam"/>
</dbReference>
<name>A0A540WRF5_9BACT</name>
<dbReference type="Proteomes" id="UP000315369">
    <property type="component" value="Unassembled WGS sequence"/>
</dbReference>
<dbReference type="PANTHER" id="PTHR12147">
    <property type="entry name" value="METALLOPEPTIDASE M28 FAMILY MEMBER"/>
    <property type="match status" value="1"/>
</dbReference>
<comment type="caution">
    <text evidence="2">The sequence shown here is derived from an EMBL/GenBank/DDBJ whole genome shotgun (WGS) entry which is preliminary data.</text>
</comment>
<accession>A0A540WRF5</accession>
<feature type="domain" description="Peptidase M28" evidence="1">
    <location>
        <begin position="102"/>
        <end position="318"/>
    </location>
</feature>
<organism evidence="2 3">
    <name type="scientific">Myxococcus llanfairpwllgwyngyllgogerychwyrndrobwllllantysiliogogogochensis</name>
    <dbReference type="NCBI Taxonomy" id="2590453"/>
    <lineage>
        <taxon>Bacteria</taxon>
        <taxon>Pseudomonadati</taxon>
        <taxon>Myxococcota</taxon>
        <taxon>Myxococcia</taxon>
        <taxon>Myxococcales</taxon>
        <taxon>Cystobacterineae</taxon>
        <taxon>Myxococcaceae</taxon>
        <taxon>Myxococcus</taxon>
    </lineage>
</organism>
<evidence type="ECO:0000313" key="2">
    <source>
        <dbReference type="EMBL" id="TQF11573.1"/>
    </source>
</evidence>
<sequence>MRRRAWMGVGAAVLAAGLGLAWRWGQAPATAPAPAVQRPATETEVERLRAHVRMLSETFHPRDSRHPENLERAADYIAGHLARAGGHVESQHFRVDGRDYRNVIARFGPEDGERIVVGAHYDSVRGTPGADDNASGVAGLLDLAARLGRQPPPLRVDLVAYTLEEPPHFRTGNMGSAVHARALKEAGGRVRAMVALEMLGHFTDVPGSQEYPLAALKLKYPDTGHFIGVVGTPGDGGLTDTVAEAMRGASPLPVESLSAPRALEGVDFSDHGSFWAQGYRAVMVTDTAFFRNPRYHEAGDTWDTLDYARMAQAVQGVYAAVRTLAGSPSPSQ</sequence>
<keyword evidence="3" id="KW-1185">Reference proteome</keyword>
<dbReference type="PANTHER" id="PTHR12147:SF26">
    <property type="entry name" value="PEPTIDASE M28 DOMAIN-CONTAINING PROTEIN"/>
    <property type="match status" value="1"/>
</dbReference>
<dbReference type="EMBL" id="VIFM01000181">
    <property type="protein sequence ID" value="TQF11573.1"/>
    <property type="molecule type" value="Genomic_DNA"/>
</dbReference>
<dbReference type="OrthoDB" id="9789219at2"/>